<keyword evidence="3" id="KW-1185">Reference proteome</keyword>
<comment type="caution">
    <text evidence="2">The sequence shown here is derived from an EMBL/GenBank/DDBJ whole genome shotgun (WGS) entry which is preliminary data.</text>
</comment>
<dbReference type="Proteomes" id="UP000606274">
    <property type="component" value="Unassembled WGS sequence"/>
</dbReference>
<reference evidence="2" key="1">
    <citation type="submission" date="2020-08" db="EMBL/GenBank/DDBJ databases">
        <title>Chromosome-level assembly of Southern catfish (Silurus meridionalis) provides insights into visual adaptation to the nocturnal and benthic lifestyles.</title>
        <authorList>
            <person name="Zhang Y."/>
            <person name="Wang D."/>
            <person name="Peng Z."/>
        </authorList>
    </citation>
    <scope>NUCLEOTIDE SEQUENCE</scope>
    <source>
        <strain evidence="2">SWU-2019-XX</strain>
        <tissue evidence="2">Muscle</tissue>
    </source>
</reference>
<name>A0A8T0BPB8_SILME</name>
<organism evidence="2 3">
    <name type="scientific">Silurus meridionalis</name>
    <name type="common">Southern catfish</name>
    <name type="synonym">Silurus soldatovi meridionalis</name>
    <dbReference type="NCBI Taxonomy" id="175797"/>
    <lineage>
        <taxon>Eukaryota</taxon>
        <taxon>Metazoa</taxon>
        <taxon>Chordata</taxon>
        <taxon>Craniata</taxon>
        <taxon>Vertebrata</taxon>
        <taxon>Euteleostomi</taxon>
        <taxon>Actinopterygii</taxon>
        <taxon>Neopterygii</taxon>
        <taxon>Teleostei</taxon>
        <taxon>Ostariophysi</taxon>
        <taxon>Siluriformes</taxon>
        <taxon>Siluridae</taxon>
        <taxon>Silurus</taxon>
    </lineage>
</organism>
<keyword evidence="1" id="KW-0812">Transmembrane</keyword>
<protein>
    <submittedName>
        <fullName evidence="2">Uncharacterized protein</fullName>
    </submittedName>
</protein>
<proteinExistence type="predicted"/>
<feature type="transmembrane region" description="Helical" evidence="1">
    <location>
        <begin position="53"/>
        <end position="70"/>
    </location>
</feature>
<keyword evidence="1" id="KW-0472">Membrane</keyword>
<dbReference type="InterPro" id="IPR009079">
    <property type="entry name" value="4_helix_cytokine-like_core"/>
</dbReference>
<evidence type="ECO:0000313" key="2">
    <source>
        <dbReference type="EMBL" id="KAF7708949.1"/>
    </source>
</evidence>
<dbReference type="SUPFAM" id="SSF47266">
    <property type="entry name" value="4-helical cytokines"/>
    <property type="match status" value="1"/>
</dbReference>
<gene>
    <name evidence="2" type="ORF">HF521_018006</name>
</gene>
<sequence length="210" mass="24553">MLQRVTGVVYLLQHPFSIKAPWSSRAQHHTSSLSRRLKTRQNLSTDSTVSLKMIWIRVLIVSSLLALLHAHKHCTQLVKWGNLLQTLSSMSSGISETCAHHYNKDRLCDPSHMLHQVELNAMLLSDVMKEAESIYYKNPNPEHFIHQLQRTQRTLTQCTFDHKPVTTCFKKLQTFIQDNMSHESCAWEIVNVTVREILQRLEKRMLRKRR</sequence>
<evidence type="ECO:0000256" key="1">
    <source>
        <dbReference type="SAM" id="Phobius"/>
    </source>
</evidence>
<dbReference type="AlphaFoldDB" id="A0A8T0BPB8"/>
<dbReference type="EMBL" id="JABFDY010000004">
    <property type="protein sequence ID" value="KAF7708949.1"/>
    <property type="molecule type" value="Genomic_DNA"/>
</dbReference>
<dbReference type="Gene3D" id="1.20.1250.10">
    <property type="match status" value="1"/>
</dbReference>
<accession>A0A8T0BPB8</accession>
<evidence type="ECO:0000313" key="3">
    <source>
        <dbReference type="Proteomes" id="UP000606274"/>
    </source>
</evidence>
<keyword evidence="1" id="KW-1133">Transmembrane helix</keyword>